<evidence type="ECO:0000256" key="5">
    <source>
        <dbReference type="ARBA" id="ARBA00022553"/>
    </source>
</evidence>
<dbReference type="SMART" id="SM00304">
    <property type="entry name" value="HAMP"/>
    <property type="match status" value="1"/>
</dbReference>
<dbReference type="InterPro" id="IPR036097">
    <property type="entry name" value="HisK_dim/P_sf"/>
</dbReference>
<keyword evidence="18" id="KW-1185">Reference proteome</keyword>
<dbReference type="AlphaFoldDB" id="E0IG73"/>
<dbReference type="SMART" id="SM00388">
    <property type="entry name" value="HisKA"/>
    <property type="match status" value="1"/>
</dbReference>
<comment type="catalytic activity">
    <reaction evidence="1">
        <text>ATP + protein L-histidine = ADP + protein N-phospho-L-histidine.</text>
        <dbReference type="EC" id="2.7.13.3"/>
    </reaction>
</comment>
<feature type="transmembrane region" description="Helical" evidence="14">
    <location>
        <begin position="174"/>
        <end position="196"/>
    </location>
</feature>
<evidence type="ECO:0000259" key="15">
    <source>
        <dbReference type="PROSITE" id="PS50109"/>
    </source>
</evidence>
<dbReference type="CDD" id="cd00082">
    <property type="entry name" value="HisKA"/>
    <property type="match status" value="1"/>
</dbReference>
<evidence type="ECO:0000256" key="9">
    <source>
        <dbReference type="ARBA" id="ARBA00022777"/>
    </source>
</evidence>
<evidence type="ECO:0000259" key="16">
    <source>
        <dbReference type="PROSITE" id="PS50885"/>
    </source>
</evidence>
<evidence type="ECO:0000256" key="14">
    <source>
        <dbReference type="SAM" id="Phobius"/>
    </source>
</evidence>
<keyword evidence="4" id="KW-1003">Cell membrane</keyword>
<dbReference type="GO" id="GO:0005524">
    <property type="term" value="F:ATP binding"/>
    <property type="evidence" value="ECO:0007669"/>
    <property type="project" value="UniProtKB-KW"/>
</dbReference>
<dbReference type="SUPFAM" id="SSF47384">
    <property type="entry name" value="Homodimeric domain of signal transducing histidine kinase"/>
    <property type="match status" value="1"/>
</dbReference>
<dbReference type="InterPro" id="IPR004358">
    <property type="entry name" value="Sig_transdc_His_kin-like_C"/>
</dbReference>
<dbReference type="Pfam" id="PF00672">
    <property type="entry name" value="HAMP"/>
    <property type="match status" value="1"/>
</dbReference>
<dbReference type="SUPFAM" id="SSF158472">
    <property type="entry name" value="HAMP domain-like"/>
    <property type="match status" value="1"/>
</dbReference>
<evidence type="ECO:0000256" key="7">
    <source>
        <dbReference type="ARBA" id="ARBA00022692"/>
    </source>
</evidence>
<evidence type="ECO:0000256" key="6">
    <source>
        <dbReference type="ARBA" id="ARBA00022679"/>
    </source>
</evidence>
<evidence type="ECO:0000256" key="3">
    <source>
        <dbReference type="ARBA" id="ARBA00012438"/>
    </source>
</evidence>
<dbReference type="Pfam" id="PF02518">
    <property type="entry name" value="HATPase_c"/>
    <property type="match status" value="1"/>
</dbReference>
<keyword evidence="11 14" id="KW-1133">Transmembrane helix</keyword>
<gene>
    <name evidence="17" type="ORF">PaecuDRAFT_4664</name>
</gene>
<evidence type="ECO:0000256" key="12">
    <source>
        <dbReference type="ARBA" id="ARBA00023012"/>
    </source>
</evidence>
<evidence type="ECO:0000256" key="4">
    <source>
        <dbReference type="ARBA" id="ARBA00022475"/>
    </source>
</evidence>
<dbReference type="Proteomes" id="UP000005387">
    <property type="component" value="Unassembled WGS sequence"/>
</dbReference>
<dbReference type="PROSITE" id="PS50885">
    <property type="entry name" value="HAMP"/>
    <property type="match status" value="1"/>
</dbReference>
<dbReference type="CDD" id="cd00075">
    <property type="entry name" value="HATPase"/>
    <property type="match status" value="1"/>
</dbReference>
<keyword evidence="7 14" id="KW-0812">Transmembrane</keyword>
<dbReference type="STRING" id="717606.PaecuDRAFT_4664"/>
<dbReference type="Pfam" id="PF00512">
    <property type="entry name" value="HisKA"/>
    <property type="match status" value="1"/>
</dbReference>
<dbReference type="SMART" id="SM00387">
    <property type="entry name" value="HATPase_c"/>
    <property type="match status" value="1"/>
</dbReference>
<dbReference type="PROSITE" id="PS50109">
    <property type="entry name" value="HIS_KIN"/>
    <property type="match status" value="1"/>
</dbReference>
<evidence type="ECO:0000256" key="8">
    <source>
        <dbReference type="ARBA" id="ARBA00022741"/>
    </source>
</evidence>
<dbReference type="PANTHER" id="PTHR45436:SF5">
    <property type="entry name" value="SENSOR HISTIDINE KINASE TRCS"/>
    <property type="match status" value="1"/>
</dbReference>
<dbReference type="GO" id="GO:0005886">
    <property type="term" value="C:plasma membrane"/>
    <property type="evidence" value="ECO:0007669"/>
    <property type="project" value="UniProtKB-SubCell"/>
</dbReference>
<dbReference type="InterPro" id="IPR036890">
    <property type="entry name" value="HATPase_C_sf"/>
</dbReference>
<keyword evidence="6" id="KW-0808">Transferase</keyword>
<keyword evidence="13 14" id="KW-0472">Membrane</keyword>
<dbReference type="SUPFAM" id="SSF55874">
    <property type="entry name" value="ATPase domain of HSP90 chaperone/DNA topoisomerase II/histidine kinase"/>
    <property type="match status" value="1"/>
</dbReference>
<evidence type="ECO:0000313" key="18">
    <source>
        <dbReference type="Proteomes" id="UP000005387"/>
    </source>
</evidence>
<keyword evidence="10" id="KW-0067">ATP-binding</keyword>
<dbReference type="EMBL" id="AEDD01000016">
    <property type="protein sequence ID" value="EFM08475.1"/>
    <property type="molecule type" value="Genomic_DNA"/>
</dbReference>
<evidence type="ECO:0000256" key="1">
    <source>
        <dbReference type="ARBA" id="ARBA00000085"/>
    </source>
</evidence>
<feature type="transmembrane region" description="Helical" evidence="14">
    <location>
        <begin position="20"/>
        <end position="40"/>
    </location>
</feature>
<proteinExistence type="predicted"/>
<name>E0IG73_9BACL</name>
<dbReference type="InterPro" id="IPR003661">
    <property type="entry name" value="HisK_dim/P_dom"/>
</dbReference>
<comment type="subcellular location">
    <subcellularLocation>
        <location evidence="2">Cell membrane</location>
        <topology evidence="2">Multi-pass membrane protein</topology>
    </subcellularLocation>
</comment>
<dbReference type="InterPro" id="IPR003660">
    <property type="entry name" value="HAMP_dom"/>
</dbReference>
<organism evidence="17 18">
    <name type="scientific">Paenibacillus curdlanolyticus YK9</name>
    <dbReference type="NCBI Taxonomy" id="717606"/>
    <lineage>
        <taxon>Bacteria</taxon>
        <taxon>Bacillati</taxon>
        <taxon>Bacillota</taxon>
        <taxon>Bacilli</taxon>
        <taxon>Bacillales</taxon>
        <taxon>Paenibacillaceae</taxon>
        <taxon>Paenibacillus</taxon>
    </lineage>
</organism>
<dbReference type="Gene3D" id="6.10.340.10">
    <property type="match status" value="1"/>
</dbReference>
<evidence type="ECO:0000256" key="13">
    <source>
        <dbReference type="ARBA" id="ARBA00023136"/>
    </source>
</evidence>
<dbReference type="FunFam" id="1.10.287.130:FF:000001">
    <property type="entry name" value="Two-component sensor histidine kinase"/>
    <property type="match status" value="1"/>
</dbReference>
<dbReference type="Gene3D" id="3.30.565.10">
    <property type="entry name" value="Histidine kinase-like ATPase, C-terminal domain"/>
    <property type="match status" value="1"/>
</dbReference>
<keyword evidence="9 17" id="KW-0418">Kinase</keyword>
<dbReference type="eggNOG" id="COG2205">
    <property type="taxonomic scope" value="Bacteria"/>
</dbReference>
<dbReference type="InterPro" id="IPR005467">
    <property type="entry name" value="His_kinase_dom"/>
</dbReference>
<dbReference type="InterPro" id="IPR050428">
    <property type="entry name" value="TCS_sensor_his_kinase"/>
</dbReference>
<keyword evidence="8" id="KW-0547">Nucleotide-binding</keyword>
<evidence type="ECO:0000256" key="2">
    <source>
        <dbReference type="ARBA" id="ARBA00004651"/>
    </source>
</evidence>
<dbReference type="InterPro" id="IPR003594">
    <property type="entry name" value="HATPase_dom"/>
</dbReference>
<dbReference type="EC" id="2.7.13.3" evidence="3"/>
<evidence type="ECO:0000256" key="10">
    <source>
        <dbReference type="ARBA" id="ARBA00022840"/>
    </source>
</evidence>
<protein>
    <recommendedName>
        <fullName evidence="3">histidine kinase</fullName>
        <ecNumber evidence="3">2.7.13.3</ecNumber>
    </recommendedName>
</protein>
<keyword evidence="5" id="KW-0597">Phosphoprotein</keyword>
<evidence type="ECO:0000256" key="11">
    <source>
        <dbReference type="ARBA" id="ARBA00022989"/>
    </source>
</evidence>
<evidence type="ECO:0000313" key="17">
    <source>
        <dbReference type="EMBL" id="EFM08475.1"/>
    </source>
</evidence>
<feature type="domain" description="Histidine kinase" evidence="15">
    <location>
        <begin position="258"/>
        <end position="475"/>
    </location>
</feature>
<feature type="domain" description="HAMP" evidence="16">
    <location>
        <begin position="197"/>
        <end position="250"/>
    </location>
</feature>
<dbReference type="PRINTS" id="PR00344">
    <property type="entry name" value="BCTRLSENSOR"/>
</dbReference>
<sequence length="476" mass="54237">MAPTDRTRKTLLRYWTLRYVITLTLGLVVIGIASVLWLQYQALHNRLQQIRNFSAEVADYVVSERGTIIIPDEFYIWIDNHQRKYRLPAQFGLTVFDANGRQLYFKGAPKRPGDPKPHADAAFPAPPPLEDRVVVNQMDKQYTTTTPIIDRNTVIGTIAISYVKKELTNINQQYGLIVSLLLLSGLLGWLILYWLLRKLSKPLQRVVQAFKQIEAGDYKLALEENARELELHELLVYFNTMAVRLEQLEQLRTELLAGVTHELRTPITSIRGLTRAVRDRVVESDEAEEFLELSLKETKRLEHMVSDLLDFNAYASGSIRLQMEALDLGKQLNRMIDQWRLVHQKERIVIQVILPDSSIKVRGDADRLQQIIVNLLNNSRQAMRDGGSITVIAQHYSNAHYAVLVKDNGSGIPADEQVNIFERYYRGANKRQQVRGLGLGLTLCRMMASAMNGELSLKESSPEGTTFQLLLSIASE</sequence>
<keyword evidence="12" id="KW-0902">Two-component regulatory system</keyword>
<reference evidence="17 18" key="1">
    <citation type="submission" date="2010-07" db="EMBL/GenBank/DDBJ databases">
        <title>The draft genome of Paenibacillus curdlanolyticus YK9.</title>
        <authorList>
            <consortium name="US DOE Joint Genome Institute (JGI-PGF)"/>
            <person name="Lucas S."/>
            <person name="Copeland A."/>
            <person name="Lapidus A."/>
            <person name="Cheng J.-F."/>
            <person name="Bruce D."/>
            <person name="Goodwin L."/>
            <person name="Pitluck S."/>
            <person name="Land M.L."/>
            <person name="Hauser L."/>
            <person name="Chang Y.-J."/>
            <person name="Jeffries C."/>
            <person name="Anderson I.J."/>
            <person name="Johnson E."/>
            <person name="Loganathan U."/>
            <person name="Mulhopadhyay B."/>
            <person name="Kyrpides N."/>
            <person name="Woyke T.J."/>
        </authorList>
    </citation>
    <scope>NUCLEOTIDE SEQUENCE [LARGE SCALE GENOMIC DNA]</scope>
    <source>
        <strain evidence="17 18">YK9</strain>
    </source>
</reference>
<dbReference type="CDD" id="cd06225">
    <property type="entry name" value="HAMP"/>
    <property type="match status" value="1"/>
</dbReference>
<accession>E0IG73</accession>
<dbReference type="Gene3D" id="1.10.287.130">
    <property type="match status" value="1"/>
</dbReference>
<dbReference type="GO" id="GO:0000155">
    <property type="term" value="F:phosphorelay sensor kinase activity"/>
    <property type="evidence" value="ECO:0007669"/>
    <property type="project" value="InterPro"/>
</dbReference>
<dbReference type="PANTHER" id="PTHR45436">
    <property type="entry name" value="SENSOR HISTIDINE KINASE YKOH"/>
    <property type="match status" value="1"/>
</dbReference>